<keyword evidence="2" id="KW-0808">Transferase</keyword>
<dbReference type="Gene3D" id="3.30.200.20">
    <property type="entry name" value="Phosphorylase Kinase, domain 1"/>
    <property type="match status" value="1"/>
</dbReference>
<dbReference type="EMBL" id="RJJQ01000034">
    <property type="protein sequence ID" value="RNI17046.1"/>
    <property type="molecule type" value="Genomic_DNA"/>
</dbReference>
<name>A0A3M9LUN7_9MICO</name>
<dbReference type="InterPro" id="IPR002575">
    <property type="entry name" value="Aminoglycoside_PTrfase"/>
</dbReference>
<dbReference type="CDD" id="cd05151">
    <property type="entry name" value="ChoK-like"/>
    <property type="match status" value="1"/>
</dbReference>
<dbReference type="GO" id="GO:0004305">
    <property type="term" value="F:ethanolamine kinase activity"/>
    <property type="evidence" value="ECO:0007669"/>
    <property type="project" value="TreeGrafter"/>
</dbReference>
<keyword evidence="2" id="KW-0418">Kinase</keyword>
<comment type="caution">
    <text evidence="2">The sequence shown here is derived from an EMBL/GenBank/DDBJ whole genome shotgun (WGS) entry which is preliminary data.</text>
</comment>
<dbReference type="GO" id="GO:0005737">
    <property type="term" value="C:cytoplasm"/>
    <property type="evidence" value="ECO:0007669"/>
    <property type="project" value="TreeGrafter"/>
</dbReference>
<sequence length="307" mass="33659">MTTPMSDEKLAQLFDQIPCLAGRPRVIQELSGGLTNRNVRVTTPAGDYVARCANPGAEKLGIDRQAEHANSVAAHRAGVGAPVIDFRPDLGVLVIGFLDGKTFGIPDFSVPGNLARVAASCRALHRGPRFVNDFNMFARQRQYLETATRAGYRIPSGYGGLAERFHEVGRALAILDEGTVPCNNDLLAGNFVDDGEQVWIIDYEYSGNNDACFELGDIWAESALSLDQLDELVTSYYGRPRTSKVARARLLGAVGQYGWTLWGAIQNVVSPLDFDFWEWTLEHFDVAARELRGADLPRLLTDVATPD</sequence>
<dbReference type="InterPro" id="IPR011009">
    <property type="entry name" value="Kinase-like_dom_sf"/>
</dbReference>
<dbReference type="Gene3D" id="3.90.1200.10">
    <property type="match status" value="1"/>
</dbReference>
<organism evidence="2 3">
    <name type="scientific">Flexivirga caeni</name>
    <dbReference type="NCBI Taxonomy" id="2294115"/>
    <lineage>
        <taxon>Bacteria</taxon>
        <taxon>Bacillati</taxon>
        <taxon>Actinomycetota</taxon>
        <taxon>Actinomycetes</taxon>
        <taxon>Micrococcales</taxon>
        <taxon>Dermacoccaceae</taxon>
        <taxon>Flexivirga</taxon>
    </lineage>
</organism>
<evidence type="ECO:0000259" key="1">
    <source>
        <dbReference type="Pfam" id="PF01636"/>
    </source>
</evidence>
<proteinExistence type="predicted"/>
<dbReference type="SUPFAM" id="SSF56112">
    <property type="entry name" value="Protein kinase-like (PK-like)"/>
    <property type="match status" value="1"/>
</dbReference>
<dbReference type="Pfam" id="PF01636">
    <property type="entry name" value="APH"/>
    <property type="match status" value="1"/>
</dbReference>
<reference evidence="2 3" key="1">
    <citation type="submission" date="2018-11" db="EMBL/GenBank/DDBJ databases">
        <title>Draft genome of Simplicispira Flexivirga sp. BO-16.</title>
        <authorList>
            <person name="Im W.T."/>
        </authorList>
    </citation>
    <scope>NUCLEOTIDE SEQUENCE [LARGE SCALE GENOMIC DNA]</scope>
    <source>
        <strain evidence="2 3">BO-16</strain>
    </source>
</reference>
<dbReference type="RefSeq" id="WP_123273181.1">
    <property type="nucleotide sequence ID" value="NZ_RJJQ01000034.1"/>
</dbReference>
<dbReference type="GO" id="GO:0006646">
    <property type="term" value="P:phosphatidylethanolamine biosynthetic process"/>
    <property type="evidence" value="ECO:0007669"/>
    <property type="project" value="TreeGrafter"/>
</dbReference>
<feature type="domain" description="Aminoglycoside phosphotransferase" evidence="1">
    <location>
        <begin position="27"/>
        <end position="238"/>
    </location>
</feature>
<evidence type="ECO:0000313" key="2">
    <source>
        <dbReference type="EMBL" id="RNI17046.1"/>
    </source>
</evidence>
<gene>
    <name evidence="2" type="ORF">EFY87_19655</name>
</gene>
<protein>
    <submittedName>
        <fullName evidence="2">LPS biosynthesis choline kinase</fullName>
    </submittedName>
</protein>
<keyword evidence="3" id="KW-1185">Reference proteome</keyword>
<dbReference type="OrthoDB" id="179763at2"/>
<dbReference type="Proteomes" id="UP000271678">
    <property type="component" value="Unassembled WGS sequence"/>
</dbReference>
<dbReference type="PANTHER" id="PTHR22603:SF66">
    <property type="entry name" value="ETHANOLAMINE KINASE"/>
    <property type="match status" value="1"/>
</dbReference>
<dbReference type="AlphaFoldDB" id="A0A3M9LUN7"/>
<evidence type="ECO:0000313" key="3">
    <source>
        <dbReference type="Proteomes" id="UP000271678"/>
    </source>
</evidence>
<dbReference type="PANTHER" id="PTHR22603">
    <property type="entry name" value="CHOLINE/ETHANOALAMINE KINASE"/>
    <property type="match status" value="1"/>
</dbReference>
<accession>A0A3M9LUN7</accession>